<organism evidence="10">
    <name type="scientific">Solanum lycopersicum</name>
    <name type="common">Tomato</name>
    <name type="synonym">Lycopersicon esculentum</name>
    <dbReference type="NCBI Taxonomy" id="4081"/>
    <lineage>
        <taxon>Eukaryota</taxon>
        <taxon>Viridiplantae</taxon>
        <taxon>Streptophyta</taxon>
        <taxon>Embryophyta</taxon>
        <taxon>Tracheophyta</taxon>
        <taxon>Spermatophyta</taxon>
        <taxon>Magnoliopsida</taxon>
        <taxon>eudicotyledons</taxon>
        <taxon>Gunneridae</taxon>
        <taxon>Pentapetalae</taxon>
        <taxon>asterids</taxon>
        <taxon>lamiids</taxon>
        <taxon>Solanales</taxon>
        <taxon>Solanaceae</taxon>
        <taxon>Solanoideae</taxon>
        <taxon>Solaneae</taxon>
        <taxon>Solanum</taxon>
        <taxon>Solanum subgen. Lycopersicon</taxon>
    </lineage>
</organism>
<reference evidence="10" key="2">
    <citation type="submission" date="2019-01" db="UniProtKB">
        <authorList>
            <consortium name="EnsemblPlants"/>
        </authorList>
    </citation>
    <scope>IDENTIFICATION</scope>
    <source>
        <strain evidence="10">cv. Heinz 1706</strain>
    </source>
</reference>
<dbReference type="EnsemblPlants" id="Solyc01g106830.3.1">
    <property type="protein sequence ID" value="Solyc01g106830.3.1"/>
    <property type="gene ID" value="Solyc01g106830.3"/>
</dbReference>
<sequence>MAKLNTFCMIAFLLFLALTCASSRPVRAPYRDVTPMEHTKDKAAMKEDVEDRCEGPGGEEECLMRRTLEAHLDYIYTQRHKQP</sequence>
<protein>
    <recommendedName>
        <fullName evidence="9">Phytosulfokine</fullName>
    </recommendedName>
    <component>
        <recommendedName>
            <fullName evidence="9">Phytosulfokine-alpha</fullName>
            <shortName evidence="9">PSK-alpha</shortName>
            <shortName evidence="9">Phytosulfokine-a</shortName>
        </recommendedName>
    </component>
    <component>
        <recommendedName>
            <fullName evidence="9">Phytosulfokine-beta</fullName>
            <shortName evidence="9">PSK-beta</shortName>
            <shortName evidence="9">Phytosulfokine-b</shortName>
        </recommendedName>
    </component>
</protein>
<dbReference type="GO" id="GO:0030154">
    <property type="term" value="P:cell differentiation"/>
    <property type="evidence" value="ECO:0007669"/>
    <property type="project" value="UniProtKB-UniRule"/>
</dbReference>
<evidence type="ECO:0000256" key="2">
    <source>
        <dbReference type="ARBA" id="ARBA00010781"/>
    </source>
</evidence>
<feature type="signal peptide" evidence="9">
    <location>
        <begin position="1"/>
        <end position="23"/>
    </location>
</feature>
<evidence type="ECO:0000256" key="8">
    <source>
        <dbReference type="ARBA" id="ARBA00023030"/>
    </source>
</evidence>
<dbReference type="PANTHER" id="PTHR33285:SF38">
    <property type="entry name" value="PHYTOSULFOKINE"/>
    <property type="match status" value="1"/>
</dbReference>
<feature type="chain" id="PRO_5031607529" description="Phytosulfokine" evidence="9">
    <location>
        <begin position="24"/>
        <end position="83"/>
    </location>
</feature>
<evidence type="ECO:0000256" key="4">
    <source>
        <dbReference type="ARBA" id="ARBA00022525"/>
    </source>
</evidence>
<keyword evidence="3 9" id="KW-0217">Developmental protein</keyword>
<comment type="similarity">
    <text evidence="2 9">Belongs to the phytosulfokine family.</text>
</comment>
<evidence type="ECO:0000313" key="10">
    <source>
        <dbReference type="EnsemblPlants" id="Solyc01g106830.3.1"/>
    </source>
</evidence>
<keyword evidence="6 9" id="KW-0732">Signal</keyword>
<dbReference type="Proteomes" id="UP000004994">
    <property type="component" value="Chromosome 1"/>
</dbReference>
<keyword evidence="5 9" id="KW-0765">Sulfation</keyword>
<dbReference type="STRING" id="4081.A0A3Q7ERZ1"/>
<evidence type="ECO:0000256" key="5">
    <source>
        <dbReference type="ARBA" id="ARBA00022641"/>
    </source>
</evidence>
<comment type="subcellular location">
    <subcellularLocation>
        <location evidence="1 9">Secreted</location>
    </subcellularLocation>
</comment>
<comment type="PTM">
    <text evidence="9">PSK-alpha is produced by endopeptidase digestion. PSK-beta is produced from PSK-alpha by exopeptidase digestion.</text>
</comment>
<keyword evidence="8 9" id="KW-0339">Growth factor</keyword>
<dbReference type="InterPro" id="IPR009438">
    <property type="entry name" value="Phytosulfokine"/>
</dbReference>
<dbReference type="FunCoup" id="A0A3Q7ERZ1">
    <property type="interactions" value="20"/>
</dbReference>
<proteinExistence type="inferred from homology"/>
<evidence type="ECO:0000313" key="11">
    <source>
        <dbReference type="Proteomes" id="UP000004994"/>
    </source>
</evidence>
<accession>A0A3Q7ERZ1</accession>
<dbReference type="GO" id="GO:0008283">
    <property type="term" value="P:cell population proliferation"/>
    <property type="evidence" value="ECO:0007669"/>
    <property type="project" value="UniProtKB-UniRule"/>
</dbReference>
<dbReference type="PANTHER" id="PTHR33285">
    <property type="entry name" value="PHYTOSULFOKINES 3"/>
    <property type="match status" value="1"/>
</dbReference>
<evidence type="ECO:0000256" key="1">
    <source>
        <dbReference type="ARBA" id="ARBA00004613"/>
    </source>
</evidence>
<keyword evidence="4 9" id="KW-0964">Secreted</keyword>
<dbReference type="InParanoid" id="A0A3Q7ERZ1"/>
<dbReference type="GO" id="GO:0005576">
    <property type="term" value="C:extracellular region"/>
    <property type="evidence" value="ECO:0007669"/>
    <property type="project" value="UniProtKB-SubCell"/>
</dbReference>
<dbReference type="AlphaFoldDB" id="A0A3Q7ERZ1"/>
<dbReference type="Pfam" id="PF06404">
    <property type="entry name" value="PSK"/>
    <property type="match status" value="1"/>
</dbReference>
<dbReference type="Gramene" id="Solyc01g106830.3.1">
    <property type="protein sequence ID" value="Solyc01g106830.3.1"/>
    <property type="gene ID" value="Solyc01g106830.3"/>
</dbReference>
<evidence type="ECO:0000256" key="7">
    <source>
        <dbReference type="ARBA" id="ARBA00022782"/>
    </source>
</evidence>
<comment type="function">
    <text evidence="9">Promotes plant cell differentiation, organogenesis and somatic embryogenesis as well as cell proliferation.</text>
</comment>
<keyword evidence="7 9" id="KW-0221">Differentiation</keyword>
<reference evidence="10" key="1">
    <citation type="journal article" date="2012" name="Nature">
        <title>The tomato genome sequence provides insights into fleshy fruit evolution.</title>
        <authorList>
            <consortium name="Tomato Genome Consortium"/>
        </authorList>
    </citation>
    <scope>NUCLEOTIDE SEQUENCE [LARGE SCALE GENOMIC DNA]</scope>
    <source>
        <strain evidence="10">cv. Heinz 1706</strain>
    </source>
</reference>
<keyword evidence="11" id="KW-1185">Reference proteome</keyword>
<dbReference type="OMA" id="PMEHTKD"/>
<evidence type="ECO:0000256" key="6">
    <source>
        <dbReference type="ARBA" id="ARBA00022729"/>
    </source>
</evidence>
<evidence type="ECO:0000256" key="9">
    <source>
        <dbReference type="RuleBase" id="RU368031"/>
    </source>
</evidence>
<dbReference type="GO" id="GO:0008083">
    <property type="term" value="F:growth factor activity"/>
    <property type="evidence" value="ECO:0007669"/>
    <property type="project" value="UniProtKB-UniRule"/>
</dbReference>
<comment type="PTM">
    <text evidence="9">Sulfation is important for activity and for the binding to a putative membrane receptor.</text>
</comment>
<evidence type="ECO:0000256" key="3">
    <source>
        <dbReference type="ARBA" id="ARBA00022473"/>
    </source>
</evidence>
<dbReference type="PaxDb" id="4081-Solyc01g106830.2.1"/>
<name>A0A3Q7ERZ1_SOLLC</name>